<dbReference type="RefSeq" id="WP_214431534.1">
    <property type="nucleotide sequence ID" value="NZ_CAWPUQ010000068.1"/>
</dbReference>
<dbReference type="Proteomes" id="UP000662314">
    <property type="component" value="Unassembled WGS sequence"/>
</dbReference>
<dbReference type="AlphaFoldDB" id="A0A8J7I177"/>
<feature type="chain" id="PRO_5035290823" evidence="2">
    <location>
        <begin position="31"/>
        <end position="164"/>
    </location>
</feature>
<proteinExistence type="predicted"/>
<evidence type="ECO:0000313" key="3">
    <source>
        <dbReference type="EMBL" id="MBH8572710.1"/>
    </source>
</evidence>
<name>A0A8J7I177_9NOST</name>
<keyword evidence="2" id="KW-0732">Signal</keyword>
<evidence type="ECO:0000313" key="4">
    <source>
        <dbReference type="Proteomes" id="UP000662314"/>
    </source>
</evidence>
<feature type="region of interest" description="Disordered" evidence="1">
    <location>
        <begin position="144"/>
        <end position="164"/>
    </location>
</feature>
<feature type="region of interest" description="Disordered" evidence="1">
    <location>
        <begin position="34"/>
        <end position="67"/>
    </location>
</feature>
<protein>
    <submittedName>
        <fullName evidence="3">Uncharacterized protein</fullName>
    </submittedName>
</protein>
<dbReference type="EMBL" id="JAECZA010000016">
    <property type="protein sequence ID" value="MBH8572710.1"/>
    <property type="molecule type" value="Genomic_DNA"/>
</dbReference>
<gene>
    <name evidence="3" type="ORF">I8752_06725</name>
</gene>
<accession>A0A8J7I177</accession>
<sequence length="164" mass="17518">MNMTSYLKNKIATRLVAVLLSALLTVPLLTSCGGGSRTAAPPPVDDTAGRTVSDRAPGNQPQAKKGLGTGQKVAILAGAAALYYLYNQHKNAQTEGAQGKYYLSKNGRVYYRDAEHRAHWVTPPPEGIQVPESDAQKYREFQGYNGRTSGRDLSGIAPTSAPAL</sequence>
<feature type="signal peptide" evidence="2">
    <location>
        <begin position="1"/>
        <end position="30"/>
    </location>
</feature>
<organism evidence="3 4">
    <name type="scientific">Dendronalium phyllosphericum CENA369</name>
    <dbReference type="NCBI Taxonomy" id="1725256"/>
    <lineage>
        <taxon>Bacteria</taxon>
        <taxon>Bacillati</taxon>
        <taxon>Cyanobacteriota</taxon>
        <taxon>Cyanophyceae</taxon>
        <taxon>Nostocales</taxon>
        <taxon>Nostocaceae</taxon>
        <taxon>Dendronalium</taxon>
        <taxon>Dendronalium phyllosphericum</taxon>
    </lineage>
</organism>
<keyword evidence="4" id="KW-1185">Reference proteome</keyword>
<reference evidence="3 4" key="1">
    <citation type="journal article" date="2021" name="Int. J. Syst. Evol. Microbiol.">
        <title>Amazonocrinis nigriterrae gen. nov., sp. nov., Atlanticothrix silvestris gen. nov., sp. nov. and Dendronalium phyllosphericum gen. nov., sp. nov., nostocacean cyanobacteria from Brazilian environments.</title>
        <authorList>
            <person name="Alvarenga D.O."/>
            <person name="Andreote A.P.D."/>
            <person name="Branco L.H.Z."/>
            <person name="Delbaje E."/>
            <person name="Cruz R.B."/>
            <person name="Varani A.M."/>
            <person name="Fiore M.F."/>
        </authorList>
    </citation>
    <scope>NUCLEOTIDE SEQUENCE [LARGE SCALE GENOMIC DNA]</scope>
    <source>
        <strain evidence="3 4">CENA369</strain>
    </source>
</reference>
<evidence type="ECO:0000256" key="1">
    <source>
        <dbReference type="SAM" id="MobiDB-lite"/>
    </source>
</evidence>
<evidence type="ECO:0000256" key="2">
    <source>
        <dbReference type="SAM" id="SignalP"/>
    </source>
</evidence>
<comment type="caution">
    <text evidence="3">The sequence shown here is derived from an EMBL/GenBank/DDBJ whole genome shotgun (WGS) entry which is preliminary data.</text>
</comment>